<keyword evidence="1" id="KW-0175">Coiled coil</keyword>
<keyword evidence="2" id="KW-1133">Transmembrane helix</keyword>
<evidence type="ECO:0000313" key="3">
    <source>
        <dbReference type="EMBL" id="GIO31137.1"/>
    </source>
</evidence>
<name>A0A920CC36_9BACL</name>
<feature type="transmembrane region" description="Helical" evidence="2">
    <location>
        <begin position="35"/>
        <end position="56"/>
    </location>
</feature>
<keyword evidence="2" id="KW-0472">Membrane</keyword>
<sequence>MMSEQDERYRALEERVADLEQQLYESRKGSKGLRIVLYVIFGIFLALILLGILQFVSAS</sequence>
<dbReference type="Proteomes" id="UP000679779">
    <property type="component" value="Unassembled WGS sequence"/>
</dbReference>
<accession>A0A920CC36</accession>
<proteinExistence type="predicted"/>
<keyword evidence="2" id="KW-0812">Transmembrane</keyword>
<feature type="coiled-coil region" evidence="1">
    <location>
        <begin position="2"/>
        <end position="29"/>
    </location>
</feature>
<protein>
    <submittedName>
        <fullName evidence="3">Uncharacterized protein</fullName>
    </submittedName>
</protein>
<dbReference type="AlphaFoldDB" id="A0A920CC36"/>
<evidence type="ECO:0000256" key="2">
    <source>
        <dbReference type="SAM" id="Phobius"/>
    </source>
</evidence>
<gene>
    <name evidence="3" type="ORF">J2TS6_22780</name>
</gene>
<dbReference type="EMBL" id="BORQ01000002">
    <property type="protein sequence ID" value="GIO31137.1"/>
    <property type="molecule type" value="Genomic_DNA"/>
</dbReference>
<evidence type="ECO:0000313" key="4">
    <source>
        <dbReference type="Proteomes" id="UP000679779"/>
    </source>
</evidence>
<organism evidence="3 4">
    <name type="scientific">Paenibacillus albilobatus</name>
    <dbReference type="NCBI Taxonomy" id="2716884"/>
    <lineage>
        <taxon>Bacteria</taxon>
        <taxon>Bacillati</taxon>
        <taxon>Bacillota</taxon>
        <taxon>Bacilli</taxon>
        <taxon>Bacillales</taxon>
        <taxon>Paenibacillaceae</taxon>
        <taxon>Paenibacillus</taxon>
    </lineage>
</organism>
<reference evidence="3" key="1">
    <citation type="submission" date="2021-03" db="EMBL/GenBank/DDBJ databases">
        <title>Antimicrobial resistance genes in bacteria isolated from Japanese honey, and their potential for conferring macrolide and lincosamide resistance in the American foulbrood pathogen Paenibacillus larvae.</title>
        <authorList>
            <person name="Okamoto M."/>
            <person name="Kumagai M."/>
            <person name="Kanamori H."/>
            <person name="Takamatsu D."/>
        </authorList>
    </citation>
    <scope>NUCLEOTIDE SEQUENCE</scope>
    <source>
        <strain evidence="3">J2TS6</strain>
    </source>
</reference>
<evidence type="ECO:0000256" key="1">
    <source>
        <dbReference type="SAM" id="Coils"/>
    </source>
</evidence>
<comment type="caution">
    <text evidence="3">The sequence shown here is derived from an EMBL/GenBank/DDBJ whole genome shotgun (WGS) entry which is preliminary data.</text>
</comment>
<keyword evidence="4" id="KW-1185">Reference proteome</keyword>